<dbReference type="InterPro" id="IPR036388">
    <property type="entry name" value="WH-like_DNA-bd_sf"/>
</dbReference>
<dbReference type="Gene3D" id="1.10.10.10">
    <property type="entry name" value="Winged helix-like DNA-binding domain superfamily/Winged helix DNA-binding domain"/>
    <property type="match status" value="1"/>
</dbReference>
<keyword evidence="2" id="KW-1185">Reference proteome</keyword>
<name>A0A068NUS2_FIMGI</name>
<organism evidence="1 2">
    <name type="scientific">Fimbriimonas ginsengisoli Gsoil 348</name>
    <dbReference type="NCBI Taxonomy" id="661478"/>
    <lineage>
        <taxon>Bacteria</taxon>
        <taxon>Bacillati</taxon>
        <taxon>Armatimonadota</taxon>
        <taxon>Fimbriimonadia</taxon>
        <taxon>Fimbriimonadales</taxon>
        <taxon>Fimbriimonadaceae</taxon>
        <taxon>Fimbriimonas</taxon>
    </lineage>
</organism>
<evidence type="ECO:0000313" key="1">
    <source>
        <dbReference type="EMBL" id="AIE86510.1"/>
    </source>
</evidence>
<gene>
    <name evidence="1" type="ORF">OP10G_3142</name>
</gene>
<dbReference type="Pfam" id="PF04255">
    <property type="entry name" value="DUF433"/>
    <property type="match status" value="1"/>
</dbReference>
<dbReference type="STRING" id="661478.OP10G_3142"/>
<reference evidence="1 2" key="1">
    <citation type="journal article" date="2014" name="PLoS ONE">
        <title>The first complete genome sequence of the class fimbriimonadia in the phylum armatimonadetes.</title>
        <authorList>
            <person name="Hu Z.Y."/>
            <person name="Wang Y.Z."/>
            <person name="Im W.T."/>
            <person name="Wang S.Y."/>
            <person name="Zhao G.P."/>
            <person name="Zheng H.J."/>
            <person name="Quan Z.X."/>
        </authorList>
    </citation>
    <scope>NUCLEOTIDE SEQUENCE [LARGE SCALE GENOMIC DNA]</scope>
    <source>
        <strain evidence="1">Gsoil 348</strain>
    </source>
</reference>
<protein>
    <recommendedName>
        <fullName evidence="3">DUF433 domain-containing protein</fullName>
    </recommendedName>
</protein>
<proteinExistence type="predicted"/>
<evidence type="ECO:0000313" key="2">
    <source>
        <dbReference type="Proteomes" id="UP000027982"/>
    </source>
</evidence>
<dbReference type="KEGG" id="fgi:OP10G_3142"/>
<dbReference type="InterPro" id="IPR009057">
    <property type="entry name" value="Homeodomain-like_sf"/>
</dbReference>
<dbReference type="HOGENOM" id="CLU_126005_4_2_0"/>
<evidence type="ECO:0008006" key="3">
    <source>
        <dbReference type="Google" id="ProtNLM"/>
    </source>
</evidence>
<dbReference type="AlphaFoldDB" id="A0A068NUS2"/>
<dbReference type="Proteomes" id="UP000027982">
    <property type="component" value="Chromosome"/>
</dbReference>
<dbReference type="SUPFAM" id="SSF46689">
    <property type="entry name" value="Homeodomain-like"/>
    <property type="match status" value="1"/>
</dbReference>
<dbReference type="EMBL" id="CP007139">
    <property type="protein sequence ID" value="AIE86510.1"/>
    <property type="molecule type" value="Genomic_DNA"/>
</dbReference>
<accession>A0A068NUS2</accession>
<dbReference type="InterPro" id="IPR007367">
    <property type="entry name" value="DUF433"/>
</dbReference>
<sequence>MFDVLDYLAGGMAIEVILGDFPQLTRDGMLACLAYAGDREHWIGPS</sequence>